<evidence type="ECO:0000313" key="3">
    <source>
        <dbReference type="Proteomes" id="UP000569914"/>
    </source>
</evidence>
<dbReference type="EMBL" id="JACCBU010000001">
    <property type="protein sequence ID" value="NYE70968.1"/>
    <property type="molecule type" value="Genomic_DNA"/>
</dbReference>
<feature type="transmembrane region" description="Helical" evidence="1">
    <location>
        <begin position="21"/>
        <end position="41"/>
    </location>
</feature>
<keyword evidence="1" id="KW-0812">Transmembrane</keyword>
<dbReference type="AlphaFoldDB" id="A0A7Y9I636"/>
<evidence type="ECO:0000313" key="2">
    <source>
        <dbReference type="EMBL" id="NYE70968.1"/>
    </source>
</evidence>
<reference evidence="2 3" key="1">
    <citation type="submission" date="2020-07" db="EMBL/GenBank/DDBJ databases">
        <title>Sequencing the genomes of 1000 actinobacteria strains.</title>
        <authorList>
            <person name="Klenk H.-P."/>
        </authorList>
    </citation>
    <scope>NUCLEOTIDE SEQUENCE [LARGE SCALE GENOMIC DNA]</scope>
    <source>
        <strain evidence="2 3">DSM 22083</strain>
    </source>
</reference>
<dbReference type="RefSeq" id="WP_179750808.1">
    <property type="nucleotide sequence ID" value="NZ_JACCBU010000001.1"/>
</dbReference>
<evidence type="ECO:0000256" key="1">
    <source>
        <dbReference type="SAM" id="Phobius"/>
    </source>
</evidence>
<proteinExistence type="predicted"/>
<keyword evidence="1" id="KW-0472">Membrane</keyword>
<keyword evidence="3" id="KW-1185">Reference proteome</keyword>
<name>A0A7Y9I636_9ACTN</name>
<gene>
    <name evidence="2" type="ORF">BKA15_002297</name>
</gene>
<organism evidence="2 3">
    <name type="scientific">Microlunatus parietis</name>
    <dbReference type="NCBI Taxonomy" id="682979"/>
    <lineage>
        <taxon>Bacteria</taxon>
        <taxon>Bacillati</taxon>
        <taxon>Actinomycetota</taxon>
        <taxon>Actinomycetes</taxon>
        <taxon>Propionibacteriales</taxon>
        <taxon>Propionibacteriaceae</taxon>
        <taxon>Microlunatus</taxon>
    </lineage>
</organism>
<dbReference type="Proteomes" id="UP000569914">
    <property type="component" value="Unassembled WGS sequence"/>
</dbReference>
<keyword evidence="1" id="KW-1133">Transmembrane helix</keyword>
<comment type="caution">
    <text evidence="2">The sequence shown here is derived from an EMBL/GenBank/DDBJ whole genome shotgun (WGS) entry which is preliminary data.</text>
</comment>
<protein>
    <submittedName>
        <fullName evidence="2">Uncharacterized protein</fullName>
    </submittedName>
</protein>
<sequence length="206" mass="21677">MSSPSSRLAKPRRRWGRLTMGIGACVVLVGVITMIIVVATGQSNRLLTPRSADPEVFHLLDTGGRVSVELPTTWWDTTARDAGETVSDDTGDWLVAALSAASDAPRELAVWLDDPSGAGDGLTEPHAEFLAATCSDGGGCTAEAVASVAVDGRPGLRQTLRFDDGHRGVITTIPTDQLLIFVLAEGPDTDDAAAELLKISDSVRVR</sequence>
<accession>A0A7Y9I636</accession>